<keyword evidence="3" id="KW-0731">Sigma factor</keyword>
<gene>
    <name evidence="8" type="ORF">NCTC11388_03819</name>
</gene>
<name>A0A380CPG2_SPHSI</name>
<dbReference type="SUPFAM" id="SSF88946">
    <property type="entry name" value="Sigma2 domain of RNA polymerase sigma factors"/>
    <property type="match status" value="1"/>
</dbReference>
<dbReference type="RefSeq" id="WP_115171205.1">
    <property type="nucleotide sequence ID" value="NZ_UGYW01000002.1"/>
</dbReference>
<organism evidence="8 9">
    <name type="scientific">Sphingobacterium spiritivorum</name>
    <name type="common">Flavobacterium spiritivorum</name>
    <dbReference type="NCBI Taxonomy" id="258"/>
    <lineage>
        <taxon>Bacteria</taxon>
        <taxon>Pseudomonadati</taxon>
        <taxon>Bacteroidota</taxon>
        <taxon>Sphingobacteriia</taxon>
        <taxon>Sphingobacteriales</taxon>
        <taxon>Sphingobacteriaceae</taxon>
        <taxon>Sphingobacterium</taxon>
    </lineage>
</organism>
<protein>
    <submittedName>
        <fullName evidence="8">RNA polymerase sigma factor</fullName>
    </submittedName>
</protein>
<reference evidence="8 9" key="1">
    <citation type="submission" date="2018-06" db="EMBL/GenBank/DDBJ databases">
        <authorList>
            <consortium name="Pathogen Informatics"/>
            <person name="Doyle S."/>
        </authorList>
    </citation>
    <scope>NUCLEOTIDE SEQUENCE [LARGE SCALE GENOMIC DNA]</scope>
    <source>
        <strain evidence="8 9">NCTC11388</strain>
    </source>
</reference>
<dbReference type="InterPro" id="IPR014284">
    <property type="entry name" value="RNA_pol_sigma-70_dom"/>
</dbReference>
<evidence type="ECO:0000256" key="4">
    <source>
        <dbReference type="ARBA" id="ARBA00023125"/>
    </source>
</evidence>
<evidence type="ECO:0000256" key="5">
    <source>
        <dbReference type="ARBA" id="ARBA00023163"/>
    </source>
</evidence>
<dbReference type="GO" id="GO:0016987">
    <property type="term" value="F:sigma factor activity"/>
    <property type="evidence" value="ECO:0007669"/>
    <property type="project" value="UniProtKB-KW"/>
</dbReference>
<keyword evidence="4" id="KW-0238">DNA-binding</keyword>
<evidence type="ECO:0000313" key="9">
    <source>
        <dbReference type="Proteomes" id="UP000254893"/>
    </source>
</evidence>
<sequence>MTQETFKSVVFIHKDKLFRFANRFLVDPQDAFDIVQEVLIKLWESRMELSKVSNVEAYAMRMTKNLSLNKINREAVKYKAESYEMPEVQKEKYPALTRDLILQLIDRLPEKQRLVMYLRDIEEYEFDTICELTGIDENAARVNLSRARNTVKNGLTTIFDYEERRIRAIKS</sequence>
<dbReference type="Pfam" id="PF08281">
    <property type="entry name" value="Sigma70_r4_2"/>
    <property type="match status" value="1"/>
</dbReference>
<dbReference type="AlphaFoldDB" id="A0A380CPG2"/>
<dbReference type="InterPro" id="IPR013324">
    <property type="entry name" value="RNA_pol_sigma_r3/r4-like"/>
</dbReference>
<dbReference type="InterPro" id="IPR039425">
    <property type="entry name" value="RNA_pol_sigma-70-like"/>
</dbReference>
<dbReference type="Gene3D" id="1.10.10.10">
    <property type="entry name" value="Winged helix-like DNA-binding domain superfamily/Winged helix DNA-binding domain"/>
    <property type="match status" value="1"/>
</dbReference>
<dbReference type="EMBL" id="UGYW01000002">
    <property type="protein sequence ID" value="SUJ25769.1"/>
    <property type="molecule type" value="Genomic_DNA"/>
</dbReference>
<evidence type="ECO:0000313" key="8">
    <source>
        <dbReference type="EMBL" id="SUJ25769.1"/>
    </source>
</evidence>
<accession>A0A380CPG2</accession>
<dbReference type="PANTHER" id="PTHR43133">
    <property type="entry name" value="RNA POLYMERASE ECF-TYPE SIGMA FACTO"/>
    <property type="match status" value="1"/>
</dbReference>
<dbReference type="InterPro" id="IPR036388">
    <property type="entry name" value="WH-like_DNA-bd_sf"/>
</dbReference>
<evidence type="ECO:0000256" key="1">
    <source>
        <dbReference type="ARBA" id="ARBA00010641"/>
    </source>
</evidence>
<dbReference type="NCBIfam" id="TIGR02937">
    <property type="entry name" value="sigma70-ECF"/>
    <property type="match status" value="1"/>
</dbReference>
<feature type="domain" description="RNA polymerase sigma-70 region 2" evidence="6">
    <location>
        <begin position="13"/>
        <end position="74"/>
    </location>
</feature>
<dbReference type="SUPFAM" id="SSF88659">
    <property type="entry name" value="Sigma3 and sigma4 domains of RNA polymerase sigma factors"/>
    <property type="match status" value="1"/>
</dbReference>
<keyword evidence="5" id="KW-0804">Transcription</keyword>
<dbReference type="Pfam" id="PF04542">
    <property type="entry name" value="Sigma70_r2"/>
    <property type="match status" value="1"/>
</dbReference>
<evidence type="ECO:0000256" key="3">
    <source>
        <dbReference type="ARBA" id="ARBA00023082"/>
    </source>
</evidence>
<evidence type="ECO:0000259" key="7">
    <source>
        <dbReference type="Pfam" id="PF08281"/>
    </source>
</evidence>
<proteinExistence type="inferred from homology"/>
<dbReference type="Proteomes" id="UP000254893">
    <property type="component" value="Unassembled WGS sequence"/>
</dbReference>
<dbReference type="Gene3D" id="1.10.1740.10">
    <property type="match status" value="1"/>
</dbReference>
<keyword evidence="2" id="KW-0805">Transcription regulation</keyword>
<feature type="domain" description="RNA polymerase sigma factor 70 region 4 type 2" evidence="7">
    <location>
        <begin position="99"/>
        <end position="149"/>
    </location>
</feature>
<evidence type="ECO:0000256" key="2">
    <source>
        <dbReference type="ARBA" id="ARBA00023015"/>
    </source>
</evidence>
<dbReference type="InterPro" id="IPR007627">
    <property type="entry name" value="RNA_pol_sigma70_r2"/>
</dbReference>
<dbReference type="GO" id="GO:0006352">
    <property type="term" value="P:DNA-templated transcription initiation"/>
    <property type="evidence" value="ECO:0007669"/>
    <property type="project" value="InterPro"/>
</dbReference>
<dbReference type="PANTHER" id="PTHR43133:SF8">
    <property type="entry name" value="RNA POLYMERASE SIGMA FACTOR HI_1459-RELATED"/>
    <property type="match status" value="1"/>
</dbReference>
<dbReference type="InterPro" id="IPR013249">
    <property type="entry name" value="RNA_pol_sigma70_r4_t2"/>
</dbReference>
<comment type="similarity">
    <text evidence="1">Belongs to the sigma-70 factor family. ECF subfamily.</text>
</comment>
<dbReference type="InterPro" id="IPR013325">
    <property type="entry name" value="RNA_pol_sigma_r2"/>
</dbReference>
<dbReference type="GO" id="GO:0003677">
    <property type="term" value="F:DNA binding"/>
    <property type="evidence" value="ECO:0007669"/>
    <property type="project" value="UniProtKB-KW"/>
</dbReference>
<evidence type="ECO:0000259" key="6">
    <source>
        <dbReference type="Pfam" id="PF04542"/>
    </source>
</evidence>